<dbReference type="RefSeq" id="WP_251514164.1">
    <property type="nucleotide sequence ID" value="NZ_JAMBON010000015.1"/>
</dbReference>
<reference evidence="2" key="1">
    <citation type="journal article" date="2019" name="Int. J. Syst. Evol. Microbiol.">
        <title>The Global Catalogue of Microorganisms (GCM) 10K type strain sequencing project: providing services to taxonomists for standard genome sequencing and annotation.</title>
        <authorList>
            <consortium name="The Broad Institute Genomics Platform"/>
            <consortium name="The Broad Institute Genome Sequencing Center for Infectious Disease"/>
            <person name="Wu L."/>
            <person name="Ma J."/>
        </authorList>
    </citation>
    <scope>NUCLEOTIDE SEQUENCE [LARGE SCALE GENOMIC DNA]</scope>
    <source>
        <strain evidence="2">CGMCC 1.12376</strain>
    </source>
</reference>
<name>A0ABW4HM81_9BACI</name>
<organism evidence="1 2">
    <name type="scientific">Oceanobacillus luteolus</name>
    <dbReference type="NCBI Taxonomy" id="1274358"/>
    <lineage>
        <taxon>Bacteria</taxon>
        <taxon>Bacillati</taxon>
        <taxon>Bacillota</taxon>
        <taxon>Bacilli</taxon>
        <taxon>Bacillales</taxon>
        <taxon>Bacillaceae</taxon>
        <taxon>Oceanobacillus</taxon>
    </lineage>
</organism>
<sequence length="176" mass="20706">MKFKTIIFVSIPLLLITLLFIPFKSALVFYKENTDELAAYLPIDAGDQFDIIFTHSIHLTDVVEKYHVTENLTIIQDEIIFESFGIGMPSTVEEGQTFEYKDGRYHLGNLNNVFESMKIRNGKTVSKHRLRWKNHMEEKMVWFNDYFEPGAWYTVKVDKLPLWSYLKGVKIDERSK</sequence>
<evidence type="ECO:0000313" key="2">
    <source>
        <dbReference type="Proteomes" id="UP001597221"/>
    </source>
</evidence>
<dbReference type="Proteomes" id="UP001597221">
    <property type="component" value="Unassembled WGS sequence"/>
</dbReference>
<accession>A0ABW4HM81</accession>
<dbReference type="Pfam" id="PF08905">
    <property type="entry name" value="DUF1850"/>
    <property type="match status" value="1"/>
</dbReference>
<keyword evidence="2" id="KW-1185">Reference proteome</keyword>
<proteinExistence type="predicted"/>
<comment type="caution">
    <text evidence="1">The sequence shown here is derived from an EMBL/GenBank/DDBJ whole genome shotgun (WGS) entry which is preliminary data.</text>
</comment>
<evidence type="ECO:0000313" key="1">
    <source>
        <dbReference type="EMBL" id="MFD1606300.1"/>
    </source>
</evidence>
<protein>
    <submittedName>
        <fullName evidence="1">DUF1850 domain-containing protein</fullName>
    </submittedName>
</protein>
<dbReference type="InterPro" id="IPR015001">
    <property type="entry name" value="DUF1850"/>
</dbReference>
<gene>
    <name evidence="1" type="ORF">ACFSBH_01270</name>
</gene>
<dbReference type="EMBL" id="JBHUDE010000005">
    <property type="protein sequence ID" value="MFD1606300.1"/>
    <property type="molecule type" value="Genomic_DNA"/>
</dbReference>